<evidence type="ECO:0000313" key="5">
    <source>
        <dbReference type="EMBL" id="CAJ1978357.1"/>
    </source>
</evidence>
<evidence type="ECO:0000313" key="6">
    <source>
        <dbReference type="Proteomes" id="UP001189624"/>
    </source>
</evidence>
<gene>
    <name evidence="5" type="ORF">AYBTSS11_LOCUS30550</name>
</gene>
<keyword evidence="2" id="KW-1015">Disulfide bond</keyword>
<name>A0AA86W4C8_9FABA</name>
<sequence>MAFVRLAPLALPFLVSFLLTMKSTEAVFCYGGCSLTEKNSCGSTECTCIAFGPVATTCVNQREVASLAKTFPNLCLSHDDCLMKGSGNFCARSPHQYVDYGWCFDSNSNSPALKTFLVK</sequence>
<evidence type="ECO:0000256" key="1">
    <source>
        <dbReference type="ARBA" id="ARBA00022854"/>
    </source>
</evidence>
<evidence type="ECO:0000256" key="3">
    <source>
        <dbReference type="SAM" id="SignalP"/>
    </source>
</evidence>
<reference evidence="5" key="1">
    <citation type="submission" date="2023-10" db="EMBL/GenBank/DDBJ databases">
        <authorList>
            <person name="Domelevo Entfellner J.-B."/>
        </authorList>
    </citation>
    <scope>NUCLEOTIDE SEQUENCE</scope>
</reference>
<evidence type="ECO:0000259" key="4">
    <source>
        <dbReference type="Pfam" id="PF16720"/>
    </source>
</evidence>
<keyword evidence="6" id="KW-1185">Reference proteome</keyword>
<dbReference type="Gramene" id="rna-AYBTSS11_LOCUS30550">
    <property type="protein sequence ID" value="CAJ1978357.1"/>
    <property type="gene ID" value="gene-AYBTSS11_LOCUS30550"/>
</dbReference>
<dbReference type="EMBL" id="OY731408">
    <property type="protein sequence ID" value="CAJ1978357.1"/>
    <property type="molecule type" value="Genomic_DNA"/>
</dbReference>
<evidence type="ECO:0000256" key="2">
    <source>
        <dbReference type="ARBA" id="ARBA00023157"/>
    </source>
</evidence>
<feature type="domain" description="Albumin I chain a" evidence="4">
    <location>
        <begin position="71"/>
        <end position="117"/>
    </location>
</feature>
<accession>A0AA86W4C8</accession>
<dbReference type="InterPro" id="IPR032000">
    <property type="entry name" value="Albumin_I_a"/>
</dbReference>
<proteinExistence type="predicted"/>
<keyword evidence="1" id="KW-0960">Knottin</keyword>
<organism evidence="5 6">
    <name type="scientific">Sphenostylis stenocarpa</name>
    <dbReference type="NCBI Taxonomy" id="92480"/>
    <lineage>
        <taxon>Eukaryota</taxon>
        <taxon>Viridiplantae</taxon>
        <taxon>Streptophyta</taxon>
        <taxon>Embryophyta</taxon>
        <taxon>Tracheophyta</taxon>
        <taxon>Spermatophyta</taxon>
        <taxon>Magnoliopsida</taxon>
        <taxon>eudicotyledons</taxon>
        <taxon>Gunneridae</taxon>
        <taxon>Pentapetalae</taxon>
        <taxon>rosids</taxon>
        <taxon>fabids</taxon>
        <taxon>Fabales</taxon>
        <taxon>Fabaceae</taxon>
        <taxon>Papilionoideae</taxon>
        <taxon>50 kb inversion clade</taxon>
        <taxon>NPAAA clade</taxon>
        <taxon>indigoferoid/millettioid clade</taxon>
        <taxon>Phaseoleae</taxon>
        <taxon>Sphenostylis</taxon>
    </lineage>
</organism>
<feature type="chain" id="PRO_5041668453" description="Albumin I chain a domain-containing protein" evidence="3">
    <location>
        <begin position="27"/>
        <end position="119"/>
    </location>
</feature>
<dbReference type="Proteomes" id="UP001189624">
    <property type="component" value="Chromosome 11"/>
</dbReference>
<dbReference type="Pfam" id="PF16720">
    <property type="entry name" value="Albumin_I_a"/>
    <property type="match status" value="1"/>
</dbReference>
<protein>
    <recommendedName>
        <fullName evidence="4">Albumin I chain a domain-containing protein</fullName>
    </recommendedName>
</protein>
<dbReference type="AlphaFoldDB" id="A0AA86W4C8"/>
<feature type="signal peptide" evidence="3">
    <location>
        <begin position="1"/>
        <end position="26"/>
    </location>
</feature>
<keyword evidence="3" id="KW-0732">Signal</keyword>